<evidence type="ECO:0000313" key="3">
    <source>
        <dbReference type="Proteomes" id="UP000054516"/>
    </source>
</evidence>
<keyword evidence="3" id="KW-1185">Reference proteome</keyword>
<reference evidence="2" key="1">
    <citation type="submission" date="2016-03" db="EMBL/GenBank/DDBJ databases">
        <title>Draft genome sequence of Rosellinia necatrix.</title>
        <authorList>
            <person name="Kanematsu S."/>
        </authorList>
    </citation>
    <scope>NUCLEOTIDE SEQUENCE [LARGE SCALE GENOMIC DNA]</scope>
    <source>
        <strain evidence="2">W97</strain>
    </source>
</reference>
<dbReference type="Pfam" id="PF07883">
    <property type="entry name" value="Cupin_2"/>
    <property type="match status" value="1"/>
</dbReference>
<proteinExistence type="predicted"/>
<dbReference type="PANTHER" id="PTHR38599:SF1">
    <property type="entry name" value="CUPIN DOMAIN PROTEIN (AFU_ORTHOLOGUE AFUA_3G13620)"/>
    <property type="match status" value="1"/>
</dbReference>
<evidence type="ECO:0000313" key="2">
    <source>
        <dbReference type="EMBL" id="GAP82541.2"/>
    </source>
</evidence>
<dbReference type="PANTHER" id="PTHR38599">
    <property type="entry name" value="CUPIN DOMAIN PROTEIN (AFU_ORTHOLOGUE AFUA_3G13620)"/>
    <property type="match status" value="1"/>
</dbReference>
<dbReference type="EMBL" id="DF977446">
    <property type="protein sequence ID" value="GAP82541.2"/>
    <property type="molecule type" value="Genomic_DNA"/>
</dbReference>
<dbReference type="OMA" id="HRHGGAN"/>
<dbReference type="InterPro" id="IPR011051">
    <property type="entry name" value="RmlC_Cupin_sf"/>
</dbReference>
<dbReference type="SUPFAM" id="SSF51182">
    <property type="entry name" value="RmlC-like cupins"/>
    <property type="match status" value="1"/>
</dbReference>
<dbReference type="InterPro" id="IPR013096">
    <property type="entry name" value="Cupin_2"/>
</dbReference>
<name>A0A1S7UHE0_ROSNE</name>
<feature type="domain" description="Cupin type-2" evidence="1">
    <location>
        <begin position="46"/>
        <end position="117"/>
    </location>
</feature>
<gene>
    <name evidence="2" type="ORF">SAMD00023353_0100860</name>
</gene>
<dbReference type="InterPro" id="IPR014710">
    <property type="entry name" value="RmlC-like_jellyroll"/>
</dbReference>
<dbReference type="STRING" id="77044.A0A1S7UHE0"/>
<dbReference type="Gene3D" id="2.60.120.10">
    <property type="entry name" value="Jelly Rolls"/>
    <property type="match status" value="1"/>
</dbReference>
<organism evidence="2">
    <name type="scientific">Rosellinia necatrix</name>
    <name type="common">White root-rot fungus</name>
    <dbReference type="NCBI Taxonomy" id="77044"/>
    <lineage>
        <taxon>Eukaryota</taxon>
        <taxon>Fungi</taxon>
        <taxon>Dikarya</taxon>
        <taxon>Ascomycota</taxon>
        <taxon>Pezizomycotina</taxon>
        <taxon>Sordariomycetes</taxon>
        <taxon>Xylariomycetidae</taxon>
        <taxon>Xylariales</taxon>
        <taxon>Xylariaceae</taxon>
        <taxon>Rosellinia</taxon>
    </lineage>
</organism>
<sequence length="147" mass="15990">MLVVPTRFSMAAEEPTYDRSRPLPSLEVVFQNKLGNAPGKTILGMVVTFPPNASTPPHRHGGTSVTAYVLEGALLNKMNDEPMQVISAGGTWYEAPGCHHRISDNHSKTEQAKLLATFIVDTQVLEEQGMGALLQVDEEYKDVKLGG</sequence>
<dbReference type="Proteomes" id="UP000054516">
    <property type="component" value="Unassembled WGS sequence"/>
</dbReference>
<protein>
    <submittedName>
        <fullName evidence="2">Putative cupin domain protein</fullName>
    </submittedName>
</protein>
<dbReference type="AlphaFoldDB" id="A0A1S7UHE0"/>
<accession>A0A1S7UHE0</accession>
<evidence type="ECO:0000259" key="1">
    <source>
        <dbReference type="Pfam" id="PF07883"/>
    </source>
</evidence>
<dbReference type="OrthoDB" id="5793281at2759"/>
<dbReference type="CDD" id="cd02234">
    <property type="entry name" value="cupin_BLR7677-like"/>
    <property type="match status" value="1"/>
</dbReference>